<comment type="caution">
    <text evidence="1">The sequence shown here is derived from an EMBL/GenBank/DDBJ whole genome shotgun (WGS) entry which is preliminary data.</text>
</comment>
<gene>
    <name evidence="1" type="ORF">CSUNSWCD_871</name>
</gene>
<sequence>MASIRLNNGLPRAFFDKLVKFDLMNYQFIFAKFYYTALKSSSFD</sequence>
<protein>
    <submittedName>
        <fullName evidence="1">Uncharacterized protein</fullName>
    </submittedName>
</protein>
<dbReference type="STRING" id="1244083.CSUNSWCD_871"/>
<evidence type="ECO:0000313" key="2">
    <source>
        <dbReference type="Proteomes" id="UP000011939"/>
    </source>
</evidence>
<dbReference type="PATRIC" id="fig|1244083.3.peg.2114"/>
<dbReference type="Proteomes" id="UP000011939">
    <property type="component" value="Unassembled WGS sequence"/>
</dbReference>
<name>M5IIA5_9BACT</name>
<accession>M5IIA5</accession>
<dbReference type="AlphaFoldDB" id="M5IIA5"/>
<proteinExistence type="predicted"/>
<evidence type="ECO:0000313" key="1">
    <source>
        <dbReference type="EMBL" id="EKU10545.1"/>
    </source>
</evidence>
<dbReference type="EMBL" id="AMZQ01000012">
    <property type="protein sequence ID" value="EKU10545.1"/>
    <property type="molecule type" value="Genomic_DNA"/>
</dbReference>
<reference evidence="1 2" key="1">
    <citation type="journal article" date="2013" name="Genome Announc.">
        <title>Genome Sequence of Campylobacter showae UNSWCD, Isolated from a Patient with Crohn's Disease.</title>
        <authorList>
            <person name="Tay A.P."/>
            <person name="Kaakoush N.O."/>
            <person name="Deshpande N.P."/>
            <person name="Chen Z."/>
            <person name="Mitchell H."/>
            <person name="Wilkins M.R."/>
        </authorList>
    </citation>
    <scope>NUCLEOTIDE SEQUENCE [LARGE SCALE GENOMIC DNA]</scope>
    <source>
        <strain evidence="1 2">CSUNSWCD</strain>
    </source>
</reference>
<organism evidence="1 2">
    <name type="scientific">Campylobacter showae CSUNSWCD</name>
    <dbReference type="NCBI Taxonomy" id="1244083"/>
    <lineage>
        <taxon>Bacteria</taxon>
        <taxon>Pseudomonadati</taxon>
        <taxon>Campylobacterota</taxon>
        <taxon>Epsilonproteobacteria</taxon>
        <taxon>Campylobacterales</taxon>
        <taxon>Campylobacteraceae</taxon>
        <taxon>Campylobacter</taxon>
    </lineage>
</organism>